<organism evidence="1 2">
    <name type="scientific">Aneurinibacillus aneurinilyticus</name>
    <name type="common">Bacillus aneurinolyticus</name>
    <dbReference type="NCBI Taxonomy" id="1391"/>
    <lineage>
        <taxon>Bacteria</taxon>
        <taxon>Bacillati</taxon>
        <taxon>Bacillota</taxon>
        <taxon>Bacilli</taxon>
        <taxon>Bacillales</taxon>
        <taxon>Paenibacillaceae</taxon>
        <taxon>Aneurinibacillus group</taxon>
        <taxon>Aneurinibacillus</taxon>
    </lineage>
</organism>
<protein>
    <submittedName>
        <fullName evidence="1">Uncharacterized protein</fullName>
    </submittedName>
</protein>
<dbReference type="RefSeq" id="WP_021621082.1">
    <property type="nucleotide sequence ID" value="NZ_CABKST010000113.1"/>
</dbReference>
<gene>
    <name evidence="1" type="ORF">HF838_18130</name>
</gene>
<comment type="caution">
    <text evidence="1">The sequence shown here is derived from an EMBL/GenBank/DDBJ whole genome shotgun (WGS) entry which is preliminary data.</text>
</comment>
<reference evidence="1 2" key="1">
    <citation type="submission" date="2020-04" db="EMBL/GenBank/DDBJ databases">
        <authorList>
            <person name="Hitch T.C.A."/>
            <person name="Wylensek D."/>
            <person name="Clavel T."/>
        </authorList>
    </citation>
    <scope>NUCLEOTIDE SEQUENCE [LARGE SCALE GENOMIC DNA]</scope>
    <source>
        <strain evidence="1 2">WB01_D5_05</strain>
    </source>
</reference>
<dbReference type="GeneID" id="92838839"/>
<accession>A0A848CYE2</accession>
<dbReference type="AlphaFoldDB" id="A0A848CYE2"/>
<evidence type="ECO:0000313" key="1">
    <source>
        <dbReference type="EMBL" id="NMF00149.1"/>
    </source>
</evidence>
<proteinExistence type="predicted"/>
<dbReference type="EMBL" id="JABAGO010000040">
    <property type="protein sequence ID" value="NMF00149.1"/>
    <property type="molecule type" value="Genomic_DNA"/>
</dbReference>
<evidence type="ECO:0000313" key="2">
    <source>
        <dbReference type="Proteomes" id="UP000561326"/>
    </source>
</evidence>
<sequence length="60" mass="6636">MNFLKSRKFLITILSIVLVAFNDQFNLHLSADQVTAIASIIVSYLLGQSYIDSRNGSSNS</sequence>
<dbReference type="Proteomes" id="UP000561326">
    <property type="component" value="Unassembled WGS sequence"/>
</dbReference>
<name>A0A848CYE2_ANEAE</name>